<dbReference type="InterPro" id="IPR014030">
    <property type="entry name" value="Ketoacyl_synth_N"/>
</dbReference>
<dbReference type="PANTHER" id="PTHR43775:SF37">
    <property type="entry name" value="SI:DKEY-61P9.11"/>
    <property type="match status" value="1"/>
</dbReference>
<evidence type="ECO:0000256" key="6">
    <source>
        <dbReference type="SAM" id="MobiDB-lite"/>
    </source>
</evidence>
<dbReference type="InterPro" id="IPR029058">
    <property type="entry name" value="AB_hydrolase_fold"/>
</dbReference>
<dbReference type="Gene3D" id="1.10.1200.10">
    <property type="entry name" value="ACP-like"/>
    <property type="match status" value="1"/>
</dbReference>
<dbReference type="SMART" id="SM01294">
    <property type="entry name" value="PKS_PP_betabranch"/>
    <property type="match status" value="1"/>
</dbReference>
<dbReference type="Pfam" id="PF00550">
    <property type="entry name" value="PP-binding"/>
    <property type="match status" value="1"/>
</dbReference>
<comment type="caution">
    <text evidence="5">Lacks conserved residue(s) required for the propagation of feature annotation.</text>
</comment>
<dbReference type="Pfam" id="PF02801">
    <property type="entry name" value="Ketoacyl-synt_C"/>
    <property type="match status" value="1"/>
</dbReference>
<proteinExistence type="predicted"/>
<evidence type="ECO:0000256" key="4">
    <source>
        <dbReference type="ARBA" id="ARBA00054155"/>
    </source>
</evidence>
<evidence type="ECO:0000313" key="10">
    <source>
        <dbReference type="EMBL" id="QTD51201.1"/>
    </source>
</evidence>
<gene>
    <name evidence="10" type="ORF">J3U87_01920</name>
</gene>
<dbReference type="PANTHER" id="PTHR43775">
    <property type="entry name" value="FATTY ACID SYNTHASE"/>
    <property type="match status" value="1"/>
</dbReference>
<dbReference type="Proteomes" id="UP000663929">
    <property type="component" value="Chromosome"/>
</dbReference>
<dbReference type="SUPFAM" id="SSF53474">
    <property type="entry name" value="alpha/beta-Hydrolases"/>
    <property type="match status" value="1"/>
</dbReference>
<dbReference type="InterPro" id="IPR014043">
    <property type="entry name" value="Acyl_transferase_dom"/>
</dbReference>
<dbReference type="Pfam" id="PF16197">
    <property type="entry name" value="KAsynt_C_assoc"/>
    <property type="match status" value="1"/>
</dbReference>
<dbReference type="InterPro" id="IPR014031">
    <property type="entry name" value="Ketoacyl_synth_C"/>
</dbReference>
<dbReference type="InterPro" id="IPR050091">
    <property type="entry name" value="PKS_NRPS_Biosynth_Enz"/>
</dbReference>
<evidence type="ECO:0000313" key="11">
    <source>
        <dbReference type="Proteomes" id="UP000663929"/>
    </source>
</evidence>
<dbReference type="SUPFAM" id="SSF47336">
    <property type="entry name" value="ACP-like"/>
    <property type="match status" value="1"/>
</dbReference>
<feature type="domain" description="Ketosynthase family 3 (KS3)" evidence="8">
    <location>
        <begin position="28"/>
        <end position="454"/>
    </location>
</feature>
<dbReference type="GO" id="GO:0006633">
    <property type="term" value="P:fatty acid biosynthetic process"/>
    <property type="evidence" value="ECO:0007669"/>
    <property type="project" value="InterPro"/>
</dbReference>
<dbReference type="Gene3D" id="3.40.366.10">
    <property type="entry name" value="Malonyl-Coenzyme A Acyl Carrier Protein, domain 2"/>
    <property type="match status" value="1"/>
</dbReference>
<evidence type="ECO:0000259" key="9">
    <source>
        <dbReference type="PROSITE" id="PS52019"/>
    </source>
</evidence>
<dbReference type="InterPro" id="IPR001031">
    <property type="entry name" value="Thioesterase"/>
</dbReference>
<dbReference type="InterPro" id="IPR032821">
    <property type="entry name" value="PKS_assoc"/>
</dbReference>
<keyword evidence="2" id="KW-0597">Phosphoprotein</keyword>
<evidence type="ECO:0000256" key="5">
    <source>
        <dbReference type="PROSITE-ProRule" id="PRU01363"/>
    </source>
</evidence>
<dbReference type="SUPFAM" id="SSF52151">
    <property type="entry name" value="FabD/lysophospholipase-like"/>
    <property type="match status" value="1"/>
</dbReference>
<dbReference type="FunFam" id="3.40.47.10:FF:000019">
    <property type="entry name" value="Polyketide synthase type I"/>
    <property type="match status" value="1"/>
</dbReference>
<keyword evidence="3" id="KW-0808">Transferase</keyword>
<dbReference type="Gene3D" id="3.40.50.1820">
    <property type="entry name" value="alpha/beta hydrolase"/>
    <property type="match status" value="1"/>
</dbReference>
<dbReference type="InterPro" id="IPR020807">
    <property type="entry name" value="PKS_DH"/>
</dbReference>
<dbReference type="InterPro" id="IPR018201">
    <property type="entry name" value="Ketoacyl_synth_AS"/>
</dbReference>
<dbReference type="Pfam" id="PF00109">
    <property type="entry name" value="ketoacyl-synt"/>
    <property type="match status" value="1"/>
</dbReference>
<feature type="region of interest" description="C-terminal hotdog fold" evidence="5">
    <location>
        <begin position="986"/>
        <end position="1136"/>
    </location>
</feature>
<dbReference type="InterPro" id="IPR049900">
    <property type="entry name" value="PKS_mFAS_DH"/>
</dbReference>
<evidence type="ECO:0000256" key="1">
    <source>
        <dbReference type="ARBA" id="ARBA00022450"/>
    </source>
</evidence>
<dbReference type="Gene3D" id="3.10.129.110">
    <property type="entry name" value="Polyketide synthase dehydratase"/>
    <property type="match status" value="1"/>
</dbReference>
<reference evidence="10" key="1">
    <citation type="submission" date="2021-03" db="EMBL/GenBank/DDBJ databases">
        <title>Acanthopleuribacteraceae sp. M133.</title>
        <authorList>
            <person name="Wang G."/>
        </authorList>
    </citation>
    <scope>NUCLEOTIDE SEQUENCE</scope>
    <source>
        <strain evidence="10">M133</strain>
    </source>
</reference>
<dbReference type="KEGG" id="scor:J3U87_01920"/>
<dbReference type="PROSITE" id="PS52004">
    <property type="entry name" value="KS3_2"/>
    <property type="match status" value="1"/>
</dbReference>
<dbReference type="InterPro" id="IPR036736">
    <property type="entry name" value="ACP-like_sf"/>
</dbReference>
<dbReference type="PROSITE" id="PS52019">
    <property type="entry name" value="PKS_MFAS_DH"/>
    <property type="match status" value="1"/>
</dbReference>
<dbReference type="InterPro" id="IPR020841">
    <property type="entry name" value="PKS_Beta-ketoAc_synthase_dom"/>
</dbReference>
<feature type="region of interest" description="Disordered" evidence="6">
    <location>
        <begin position="827"/>
        <end position="847"/>
    </location>
</feature>
<keyword evidence="11" id="KW-1185">Reference proteome</keyword>
<dbReference type="PROSITE" id="PS50075">
    <property type="entry name" value="CARRIER"/>
    <property type="match status" value="1"/>
</dbReference>
<feature type="region of interest" description="N-terminal hotdog fold" evidence="5">
    <location>
        <begin position="833"/>
        <end position="969"/>
    </location>
</feature>
<dbReference type="PROSITE" id="PS00606">
    <property type="entry name" value="KS3_1"/>
    <property type="match status" value="1"/>
</dbReference>
<dbReference type="SMART" id="SM00825">
    <property type="entry name" value="PKS_KS"/>
    <property type="match status" value="1"/>
</dbReference>
<dbReference type="GO" id="GO:0004315">
    <property type="term" value="F:3-oxoacyl-[acyl-carrier-protein] synthase activity"/>
    <property type="evidence" value="ECO:0007669"/>
    <property type="project" value="InterPro"/>
</dbReference>
<dbReference type="InterPro" id="IPR016035">
    <property type="entry name" value="Acyl_Trfase/lysoPLipase"/>
</dbReference>
<evidence type="ECO:0000256" key="3">
    <source>
        <dbReference type="ARBA" id="ARBA00022679"/>
    </source>
</evidence>
<sequence length="1541" mass="170303">MTDHPPFSSRPHTVAQPEQPDHHATMANDAVAVIGIGCRFPGGCHSPRAYLHFLENGGDGICDIPADRFDVDAYYDEEIGRVGKMYTRRGGFLQGGIDHFDARFFGISPREAIEMDPQHRLLLEVGWEAFERAGMTAKDTLRGSRTGVFVGLISTEYAVIPRDPAHIDPYTITGSSPNIASGRIAHTLGLTGPALSVDTACSSSLVAVHLACESLRRGECDTALAGGVNAMLSPKTFVLLCRMKALSKDGRCKTFDADANGYVRAEGCGMIVLKRLTRAIADRDYIYAVIEGSAVNHDGITSGLTVPNGLAQQKVIHQALNNARIGPEQIGYVEAHGTGTPLGDPVEVKALSDVFRGSRRRGEPLVLGGVKSSIGHLEAAAGIAGLIKAILAVESGRIPPNQHFKKQNPRMDLARIPAKVATEVTPWPVAGSRRFAGVSSFGFSGTNAHVIVGCPPSAADDPNAATSSPIQGSEPPQQLLAISARDSKALEAAVARFHLDLTHRQDHELGDFCHSANACRRHYEHRAVFAASDRGDMLAALQATPIAEGQIGSKRGKLALILGDDPRALAAAKALGDSIPRFAETLEHHTERFRDATDTPLYEALERWQQLPPRDQSLLLFCYQATLIQIWSRWGVAPAAVIGYGLGECLAAYATGLFRLEDAAAIAVMWAGLKQEPSWRPPLPSDPALRFVSLRTNGQDDFRTAAYWSHPNSAGDSTRAVENLQRQGFRFFLNIGLPPGRPSSEDCYQAECAGEHTPYADLCRHLATFFCAGFPIDWSGFDQGRVRYKLDLPTYPFQGRRFWLDPYLGQSDDPLAETAPLHLQDLSSQDEESQLIAEPPDALEPEPIDAPIDESLFRFRIGPKRLPQLAHNRNVLHVGYYLELLARAVNRRDGVPMATVVRDMAFKLVMYFGDERTRDVQLLVDQAPRDQDAPGADGGRRFRLFSQAPEKGSWSLHADGCVDVLQQAQAPHFSAEDRRQLTQRCHQRLSGEETHRMIEDQGFGPLGRSVKWVAELHRGRGELLAELREPDADEHEVHLEGLGLHPGIVDTVAQLFYFAGRKHLSDDDLFMVVAIDALTIYHNGPMGACSLHLVVEPERDSADRMVGNVQIFDEQGQVLLQAEGLRLAVIDAQRREDMARAFGGDDPERDAGDATAAEGASAILLALLHTSFADEQRRLMTEFLVEAIEQISRVPREEIDADVQLMELGIDSLIGVELKAHIDRELSMDLPLSFIYESPTLAQFADTLVKLLPDKPTGETVEWYSQPPKLDPDSWIAYHKAPRDAPFRLFCIPYGVRGASLYREWQAKLPDYIEVCPIQFPGKETRIRERPYGHIVDLVDGMEEALMPMFDKPFAFYGHSGGGFFAWRLVHRLWQRGIGSLKHLFIGGFTAPTIWPNPVTIFTKAAFRASGLSRMPTPQELAQLSEEQRQEIWNYYGELFDMVTMPDEAKRAVEPATVEEWSILESYQPDEREPVFDVPLTAIHGRGDRVVSEIEMRAWRELTTGRFQFRVLPGSHLFLHAEESQDALLDLILKEIDGTLA</sequence>
<feature type="region of interest" description="Disordered" evidence="6">
    <location>
        <begin position="1"/>
        <end position="21"/>
    </location>
</feature>
<accession>A0A8A4TQJ2</accession>
<dbReference type="Pfam" id="PF14765">
    <property type="entry name" value="PS-DH"/>
    <property type="match status" value="1"/>
</dbReference>
<evidence type="ECO:0000256" key="2">
    <source>
        <dbReference type="ARBA" id="ARBA00022553"/>
    </source>
</evidence>
<dbReference type="InterPro" id="IPR020806">
    <property type="entry name" value="PKS_PP-bd"/>
</dbReference>
<dbReference type="InterPro" id="IPR009081">
    <property type="entry name" value="PP-bd_ACP"/>
</dbReference>
<protein>
    <submittedName>
        <fullName evidence="10">Polyketide synthase dehydratase domain-containing protein</fullName>
    </submittedName>
</protein>
<dbReference type="InterPro" id="IPR001227">
    <property type="entry name" value="Ac_transferase_dom_sf"/>
</dbReference>
<dbReference type="Gene3D" id="3.40.47.10">
    <property type="match status" value="1"/>
</dbReference>
<dbReference type="SUPFAM" id="SSF53901">
    <property type="entry name" value="Thiolase-like"/>
    <property type="match status" value="1"/>
</dbReference>
<feature type="domain" description="PKS/mFAS DH" evidence="9">
    <location>
        <begin position="833"/>
        <end position="1136"/>
    </location>
</feature>
<dbReference type="SMART" id="SM00826">
    <property type="entry name" value="PKS_DH"/>
    <property type="match status" value="1"/>
</dbReference>
<evidence type="ECO:0000259" key="8">
    <source>
        <dbReference type="PROSITE" id="PS52004"/>
    </source>
</evidence>
<dbReference type="InterPro" id="IPR016039">
    <property type="entry name" value="Thiolase-like"/>
</dbReference>
<dbReference type="GO" id="GO:0031177">
    <property type="term" value="F:phosphopantetheine binding"/>
    <property type="evidence" value="ECO:0007669"/>
    <property type="project" value="InterPro"/>
</dbReference>
<dbReference type="CDD" id="cd00833">
    <property type="entry name" value="PKS"/>
    <property type="match status" value="1"/>
</dbReference>
<dbReference type="InterPro" id="IPR042104">
    <property type="entry name" value="PKS_dehydratase_sf"/>
</dbReference>
<dbReference type="GO" id="GO:0004312">
    <property type="term" value="F:fatty acid synthase activity"/>
    <property type="evidence" value="ECO:0007669"/>
    <property type="project" value="TreeGrafter"/>
</dbReference>
<dbReference type="EMBL" id="CP071793">
    <property type="protein sequence ID" value="QTD51201.1"/>
    <property type="molecule type" value="Genomic_DNA"/>
</dbReference>
<organism evidence="10 11">
    <name type="scientific">Sulfidibacter corallicola</name>
    <dbReference type="NCBI Taxonomy" id="2818388"/>
    <lineage>
        <taxon>Bacteria</taxon>
        <taxon>Pseudomonadati</taxon>
        <taxon>Acidobacteriota</taxon>
        <taxon>Holophagae</taxon>
        <taxon>Acanthopleuribacterales</taxon>
        <taxon>Acanthopleuribacteraceae</taxon>
        <taxon>Sulfidibacter</taxon>
    </lineage>
</organism>
<dbReference type="SMART" id="SM00823">
    <property type="entry name" value="PKS_PP"/>
    <property type="match status" value="1"/>
</dbReference>
<dbReference type="Pfam" id="PF00975">
    <property type="entry name" value="Thioesterase"/>
    <property type="match status" value="1"/>
</dbReference>
<dbReference type="InterPro" id="IPR049551">
    <property type="entry name" value="PKS_DH_C"/>
</dbReference>
<keyword evidence="1" id="KW-0596">Phosphopantetheine</keyword>
<evidence type="ECO:0000259" key="7">
    <source>
        <dbReference type="PROSITE" id="PS50075"/>
    </source>
</evidence>
<dbReference type="Gene3D" id="3.30.70.3290">
    <property type="match status" value="2"/>
</dbReference>
<name>A0A8A4TQJ2_SULCO</name>
<dbReference type="Pfam" id="PF00698">
    <property type="entry name" value="Acyl_transf_1"/>
    <property type="match status" value="1"/>
</dbReference>
<feature type="domain" description="Carrier" evidence="7">
    <location>
        <begin position="1175"/>
        <end position="1252"/>
    </location>
</feature>
<dbReference type="SMART" id="SM00827">
    <property type="entry name" value="PKS_AT"/>
    <property type="match status" value="1"/>
</dbReference>
<comment type="function">
    <text evidence="4">Involved in production of the polyketide antibiotic thailandamide.</text>
</comment>